<evidence type="ECO:0000313" key="3">
    <source>
        <dbReference type="EMBL" id="MCH82972.1"/>
    </source>
</evidence>
<gene>
    <name evidence="3" type="ORF">A2U01_0003785</name>
</gene>
<proteinExistence type="inferred from homology"/>
<dbReference type="GO" id="GO:0016020">
    <property type="term" value="C:membrane"/>
    <property type="evidence" value="ECO:0007669"/>
    <property type="project" value="UniProtKB-SubCell"/>
</dbReference>
<comment type="subcellular location">
    <subcellularLocation>
        <location evidence="1">Secreted</location>
        <location evidence="1">Cell wall</location>
    </subcellularLocation>
    <subcellularLocation>
        <location evidence="1">Membrane</location>
        <topology evidence="1">Peripheral membrane protein</topology>
    </subcellularLocation>
</comment>
<dbReference type="InterPro" id="IPR002963">
    <property type="entry name" value="Expansin"/>
</dbReference>
<keyword evidence="4" id="KW-1185">Reference proteome</keyword>
<keyword evidence="1" id="KW-0134">Cell wall</keyword>
<dbReference type="PRINTS" id="PR01226">
    <property type="entry name" value="EXPANSIN"/>
</dbReference>
<dbReference type="InterPro" id="IPR007117">
    <property type="entry name" value="Expansin_CBD"/>
</dbReference>
<dbReference type="Proteomes" id="UP000265520">
    <property type="component" value="Unassembled WGS sequence"/>
</dbReference>
<dbReference type="InterPro" id="IPR036749">
    <property type="entry name" value="Expansin_CBD_sf"/>
</dbReference>
<comment type="similarity">
    <text evidence="1">Belongs to the expansin family. Expansin A subfamily.</text>
</comment>
<name>A0A392M6A1_9FABA</name>
<keyword evidence="1" id="KW-0961">Cell wall biogenesis/degradation</keyword>
<evidence type="ECO:0000259" key="2">
    <source>
        <dbReference type="PROSITE" id="PS50843"/>
    </source>
</evidence>
<dbReference type="AlphaFoldDB" id="A0A392M6A1"/>
<keyword evidence="1" id="KW-0964">Secreted</keyword>
<comment type="caution">
    <text evidence="3">The sequence shown here is derived from an EMBL/GenBank/DDBJ whole genome shotgun (WGS) entry which is preliminary data.</text>
</comment>
<sequence length="139" mass="16035">MEKMKEVAKGRRVECVKYPSTLLMTNICRGIWLTTFSGVSQSNYISLFTRVKCKRTSGLKFTMSGSYDFYQVLITNVALDGEVVAVKVKGITTGWIPMARNWGQNWHCNVNLQQQSLSYEMTIKSVNWQFRQTFEGKHF</sequence>
<protein>
    <recommendedName>
        <fullName evidence="1">Expansin</fullName>
    </recommendedName>
</protein>
<reference evidence="3 4" key="1">
    <citation type="journal article" date="2018" name="Front. Plant Sci.">
        <title>Red Clover (Trifolium pratense) and Zigzag Clover (T. medium) - A Picture of Genomic Similarities and Differences.</title>
        <authorList>
            <person name="Dluhosova J."/>
            <person name="Istvanek J."/>
            <person name="Nedelnik J."/>
            <person name="Repkova J."/>
        </authorList>
    </citation>
    <scope>NUCLEOTIDE SEQUENCE [LARGE SCALE GENOMIC DNA]</scope>
    <source>
        <strain evidence="4">cv. 10/8</strain>
        <tissue evidence="3">Leaf</tissue>
    </source>
</reference>
<dbReference type="GO" id="GO:0009664">
    <property type="term" value="P:plant-type cell wall organization"/>
    <property type="evidence" value="ECO:0007669"/>
    <property type="project" value="InterPro"/>
</dbReference>
<organism evidence="3 4">
    <name type="scientific">Trifolium medium</name>
    <dbReference type="NCBI Taxonomy" id="97028"/>
    <lineage>
        <taxon>Eukaryota</taxon>
        <taxon>Viridiplantae</taxon>
        <taxon>Streptophyta</taxon>
        <taxon>Embryophyta</taxon>
        <taxon>Tracheophyta</taxon>
        <taxon>Spermatophyta</taxon>
        <taxon>Magnoliopsida</taxon>
        <taxon>eudicotyledons</taxon>
        <taxon>Gunneridae</taxon>
        <taxon>Pentapetalae</taxon>
        <taxon>rosids</taxon>
        <taxon>fabids</taxon>
        <taxon>Fabales</taxon>
        <taxon>Fabaceae</taxon>
        <taxon>Papilionoideae</taxon>
        <taxon>50 kb inversion clade</taxon>
        <taxon>NPAAA clade</taxon>
        <taxon>Hologalegina</taxon>
        <taxon>IRL clade</taxon>
        <taxon>Trifolieae</taxon>
        <taxon>Trifolium</taxon>
    </lineage>
</organism>
<dbReference type="PANTHER" id="PTHR31867">
    <property type="entry name" value="EXPANSIN-A15"/>
    <property type="match status" value="1"/>
</dbReference>
<dbReference type="Pfam" id="PF01357">
    <property type="entry name" value="Expansin_C"/>
    <property type="match status" value="1"/>
</dbReference>
<dbReference type="Gene3D" id="2.60.40.760">
    <property type="entry name" value="Expansin, cellulose-binding-like domain"/>
    <property type="match status" value="1"/>
</dbReference>
<dbReference type="SUPFAM" id="SSF49590">
    <property type="entry name" value="PHL pollen allergen"/>
    <property type="match status" value="1"/>
</dbReference>
<evidence type="ECO:0000313" key="4">
    <source>
        <dbReference type="Proteomes" id="UP000265520"/>
    </source>
</evidence>
<evidence type="ECO:0000256" key="1">
    <source>
        <dbReference type="RuleBase" id="RU365023"/>
    </source>
</evidence>
<feature type="domain" description="Expansin-like CBD" evidence="2">
    <location>
        <begin position="68"/>
        <end position="139"/>
    </location>
</feature>
<accession>A0A392M6A1</accession>
<dbReference type="PROSITE" id="PS50843">
    <property type="entry name" value="EXPANSIN_CBD"/>
    <property type="match status" value="1"/>
</dbReference>
<comment type="function">
    <text evidence="1">Causes loosening and extension of plant cell walls by disrupting non-covalent bonding between cellulose microfibrils and matrix glucans. No enzymatic activity has been found.</text>
</comment>
<dbReference type="EMBL" id="LXQA010004466">
    <property type="protein sequence ID" value="MCH82972.1"/>
    <property type="molecule type" value="Genomic_DNA"/>
</dbReference>